<accession>Q5BZB4</accession>
<dbReference type="AlphaFoldDB" id="Q5BZB4"/>
<dbReference type="EMBL" id="AY811372">
    <property type="protein sequence ID" value="AAX27261.1"/>
    <property type="molecule type" value="mRNA"/>
</dbReference>
<reference evidence="1" key="2">
    <citation type="journal article" date="2006" name="PLoS Pathog.">
        <title>New perspectives on host-parasite interplay by comparative transcriptomic and proteomic analyses of Schistosoma japonicum.</title>
        <authorList>
            <person name="Liu F."/>
            <person name="Lu J."/>
            <person name="Hu W."/>
            <person name="Wang S.Y."/>
            <person name="Cui S.J."/>
            <person name="Chi M."/>
            <person name="Yan Q."/>
            <person name="Wang X.R."/>
            <person name="Song H.D."/>
            <person name="Xu X.N."/>
            <person name="Wang J.J."/>
            <person name="Zhang X.L."/>
            <person name="Zhang X."/>
            <person name="Wang Z.Q."/>
            <person name="Xue C.L."/>
            <person name="Brindley P.J."/>
            <person name="McManus D.P."/>
            <person name="Yang P.Y."/>
            <person name="Feng Z."/>
            <person name="Chen Z."/>
            <person name="Han Z.G."/>
        </authorList>
    </citation>
    <scope>NUCLEOTIDE SEQUENCE</scope>
</reference>
<protein>
    <submittedName>
        <fullName evidence="1">Uncharacterized protein</fullName>
    </submittedName>
</protein>
<name>Q5BZB4_SCHJA</name>
<sequence>MATACAGLKPNTSQNFLNVIFPVRLGSNNVCHFVTIISSRLFAAT</sequence>
<organism evidence="1">
    <name type="scientific">Schistosoma japonicum</name>
    <name type="common">Blood fluke</name>
    <dbReference type="NCBI Taxonomy" id="6182"/>
    <lineage>
        <taxon>Eukaryota</taxon>
        <taxon>Metazoa</taxon>
        <taxon>Spiralia</taxon>
        <taxon>Lophotrochozoa</taxon>
        <taxon>Platyhelminthes</taxon>
        <taxon>Trematoda</taxon>
        <taxon>Digenea</taxon>
        <taxon>Strigeidida</taxon>
        <taxon>Schistosomatoidea</taxon>
        <taxon>Schistosomatidae</taxon>
        <taxon>Schistosoma</taxon>
    </lineage>
</organism>
<evidence type="ECO:0000313" key="1">
    <source>
        <dbReference type="EMBL" id="AAX27261.1"/>
    </source>
</evidence>
<proteinExistence type="evidence at transcript level"/>
<reference evidence="1" key="1">
    <citation type="submission" date="2005-03" db="EMBL/GenBank/DDBJ databases">
        <authorList>
            <person name="Han Z."/>
        </authorList>
    </citation>
    <scope>NUCLEOTIDE SEQUENCE</scope>
</reference>